<dbReference type="InterPro" id="IPR003085">
    <property type="entry name" value="AcuC"/>
</dbReference>
<reference evidence="6 7" key="2">
    <citation type="submission" date="2024-09" db="EMBL/GenBank/DDBJ databases">
        <title>Draft genome sequence of Candidatus Magnetaquicoccaceae bacterium FCR-1.</title>
        <authorList>
            <person name="Shimoshige H."/>
            <person name="Shimamura S."/>
            <person name="Taoka A."/>
            <person name="Kobayashi H."/>
            <person name="Maekawa T."/>
        </authorList>
    </citation>
    <scope>NUCLEOTIDE SEQUENCE [LARGE SCALE GENOMIC DNA]</scope>
    <source>
        <strain evidence="6 7">FCR-1</strain>
    </source>
</reference>
<dbReference type="SUPFAM" id="SSF52768">
    <property type="entry name" value="Arginase/deacetylase"/>
    <property type="match status" value="1"/>
</dbReference>
<comment type="caution">
    <text evidence="6">The sequence shown here is derived from an EMBL/GenBank/DDBJ whole genome shotgun (WGS) entry which is preliminary data.</text>
</comment>
<protein>
    <recommendedName>
        <fullName evidence="3">Acetoin utilization protein AcuC</fullName>
    </recommendedName>
</protein>
<dbReference type="PANTHER" id="PTHR10625">
    <property type="entry name" value="HISTONE DEACETYLASE HDAC1-RELATED"/>
    <property type="match status" value="1"/>
</dbReference>
<comment type="similarity">
    <text evidence="2">Belongs to the histone deacetylase family.</text>
</comment>
<dbReference type="PRINTS" id="PR01270">
    <property type="entry name" value="HDASUPER"/>
</dbReference>
<dbReference type="InterPro" id="IPR000286">
    <property type="entry name" value="HDACs"/>
</dbReference>
<comment type="pathway">
    <text evidence="1">Ketone degradation; acetoin degradation.</text>
</comment>
<dbReference type="Gene3D" id="3.40.800.20">
    <property type="entry name" value="Histone deacetylase domain"/>
    <property type="match status" value="1"/>
</dbReference>
<name>A0ABQ0C9P4_9PROT</name>
<dbReference type="CDD" id="cd09994">
    <property type="entry name" value="HDAC_AcuC_like"/>
    <property type="match status" value="1"/>
</dbReference>
<dbReference type="Proteomes" id="UP001628193">
    <property type="component" value="Unassembled WGS sequence"/>
</dbReference>
<dbReference type="InterPro" id="IPR037138">
    <property type="entry name" value="His_deacetylse_dom_sf"/>
</dbReference>
<gene>
    <name evidence="6" type="primary">acuC</name>
    <name evidence="6" type="ORF">SIID45300_01941</name>
</gene>
<proteinExistence type="inferred from homology"/>
<accession>A0ABQ0C9P4</accession>
<dbReference type="PANTHER" id="PTHR10625:SF10">
    <property type="entry name" value="HISTONE DEACETYLASE HDAC1"/>
    <property type="match status" value="1"/>
</dbReference>
<keyword evidence="4" id="KW-0006">Acetoin catabolism</keyword>
<evidence type="ECO:0000313" key="6">
    <source>
        <dbReference type="EMBL" id="GAB0057609.1"/>
    </source>
</evidence>
<evidence type="ECO:0000256" key="4">
    <source>
        <dbReference type="ARBA" id="ARBA00022627"/>
    </source>
</evidence>
<dbReference type="EMBL" id="BAAFGK010000004">
    <property type="protein sequence ID" value="GAB0057609.1"/>
    <property type="molecule type" value="Genomic_DNA"/>
</dbReference>
<sequence length="326" mass="36102">MSDYAPRQIVRVTIGPEIAAYGFPDEHPFGTHRMQAFWDEAQIQGLDRQVEVAHPFPATVEELTRFHTPEYVERVQRQSETGEGYLDYGDTPAFPGVYEASSYVVGSALDAMRQIMAGACSRAFVPIAGLHHARREQAGGFCVFNDIGVVIHTLREEYDIQRVAYVDIDAHHGDGVFYAFESDPHVRFLDFHEDGRYLYPGTGEASEIGKGEAENTKLNIPMPPGSGDVHFMQRWTQALRFLEEGRPEFVILQCGADSIAGDPLAHLRLSPNLHGQVASRLVRLAEDLGHGRMLAVGGGGYNPINIGKGWCAVVRALVHTPYGHIF</sequence>
<evidence type="ECO:0000256" key="3">
    <source>
        <dbReference type="ARBA" id="ARBA00020218"/>
    </source>
</evidence>
<evidence type="ECO:0000256" key="2">
    <source>
        <dbReference type="ARBA" id="ARBA00005947"/>
    </source>
</evidence>
<feature type="domain" description="Histone deacetylase" evidence="5">
    <location>
        <begin position="27"/>
        <end position="317"/>
    </location>
</feature>
<reference evidence="6 7" key="1">
    <citation type="submission" date="2024-05" db="EMBL/GenBank/DDBJ databases">
        <authorList>
            <consortium name="Candidatus Magnetaquicoccaceae bacterium FCR-1 genome sequencing consortium"/>
            <person name="Shimoshige H."/>
            <person name="Shimamura S."/>
            <person name="Taoka A."/>
            <person name="Kobayashi H."/>
            <person name="Maekawa T."/>
        </authorList>
    </citation>
    <scope>NUCLEOTIDE SEQUENCE [LARGE SCALE GENOMIC DNA]</scope>
    <source>
        <strain evidence="6 7">FCR-1</strain>
    </source>
</reference>
<evidence type="ECO:0000256" key="1">
    <source>
        <dbReference type="ARBA" id="ARBA00005101"/>
    </source>
</evidence>
<organism evidence="6 7">
    <name type="scientific">Candidatus Magnetaquiglobus chichijimensis</name>
    <dbReference type="NCBI Taxonomy" id="3141448"/>
    <lineage>
        <taxon>Bacteria</taxon>
        <taxon>Pseudomonadati</taxon>
        <taxon>Pseudomonadota</taxon>
        <taxon>Magnetococcia</taxon>
        <taxon>Magnetococcales</taxon>
        <taxon>Candidatus Magnetaquicoccaceae</taxon>
        <taxon>Candidatus Magnetaquiglobus</taxon>
    </lineage>
</organism>
<evidence type="ECO:0000259" key="5">
    <source>
        <dbReference type="Pfam" id="PF00850"/>
    </source>
</evidence>
<keyword evidence="7" id="KW-1185">Reference proteome</keyword>
<dbReference type="InterPro" id="IPR023801">
    <property type="entry name" value="His_deacetylse_dom"/>
</dbReference>
<dbReference type="Pfam" id="PF00850">
    <property type="entry name" value="Hist_deacetyl"/>
    <property type="match status" value="1"/>
</dbReference>
<dbReference type="InterPro" id="IPR023696">
    <property type="entry name" value="Ureohydrolase_dom_sf"/>
</dbReference>
<dbReference type="RefSeq" id="WP_420905302.1">
    <property type="nucleotide sequence ID" value="NZ_BAAFGK010000004.1"/>
</dbReference>
<evidence type="ECO:0000313" key="7">
    <source>
        <dbReference type="Proteomes" id="UP001628193"/>
    </source>
</evidence>